<evidence type="ECO:0000256" key="1">
    <source>
        <dbReference type="SAM" id="MobiDB-lite"/>
    </source>
</evidence>
<feature type="region of interest" description="Disordered" evidence="1">
    <location>
        <begin position="787"/>
        <end position="812"/>
    </location>
</feature>
<accession>A0AAF0FAQ3</accession>
<dbReference type="InterPro" id="IPR011044">
    <property type="entry name" value="Quino_amine_DH_bsu"/>
</dbReference>
<evidence type="ECO:0000259" key="4">
    <source>
        <dbReference type="Pfam" id="PF17748"/>
    </source>
</evidence>
<evidence type="ECO:0000259" key="3">
    <source>
        <dbReference type="Pfam" id="PF17747"/>
    </source>
</evidence>
<dbReference type="SUPFAM" id="SSF50969">
    <property type="entry name" value="YVTN repeat-like/Quinoprotein amine dehydrogenase"/>
    <property type="match status" value="1"/>
</dbReference>
<feature type="domain" description="Vid27 N-terminal" evidence="4">
    <location>
        <begin position="1"/>
        <end position="164"/>
    </location>
</feature>
<dbReference type="InterPro" id="IPR015943">
    <property type="entry name" value="WD40/YVTN_repeat-like_dom_sf"/>
</dbReference>
<gene>
    <name evidence="5" type="primary">vid27</name>
    <name evidence="5" type="ORF">MPSI1_002482</name>
</gene>
<dbReference type="PANTHER" id="PTHR31913:SF0">
    <property type="entry name" value="VACUOLAR IMPORT AND DEGRADATION PROTEIN 27"/>
    <property type="match status" value="1"/>
</dbReference>
<keyword evidence="5" id="KW-0489">Methyltransferase</keyword>
<dbReference type="InterPro" id="IPR040458">
    <property type="entry name" value="Vid27"/>
</dbReference>
<feature type="compositionally biased region" description="Polar residues" evidence="1">
    <location>
        <begin position="174"/>
        <end position="183"/>
    </location>
</feature>
<feature type="compositionally biased region" description="Polar residues" evidence="1">
    <location>
        <begin position="792"/>
        <end position="804"/>
    </location>
</feature>
<dbReference type="EC" id="2.1.1.221" evidence="5"/>
<dbReference type="Proteomes" id="UP001214628">
    <property type="component" value="Chromosome 3"/>
</dbReference>
<dbReference type="Gene3D" id="2.130.10.10">
    <property type="entry name" value="YVTN repeat-like/Quinoprotein amine dehydrogenase"/>
    <property type="match status" value="1"/>
</dbReference>
<proteinExistence type="predicted"/>
<sequence>MFMLKSLFGKIWSDQDNIELIQLPAGSFYFLSSESTGGTQVCIYDDAVATIRRTSTPHNYQLVVSRAIPKEIRQDAESPEGIEEMPFLIDQALEFHASTYQGSPTFVWRDVASESNDQMQFLMNPAKINAVTRSIFEVTFLQCAWERKTGRSHEEATDEELERLKFVNDRDASHSNAQGSSDVTTEKDTSASEDPASSVLPETPQKSSTAEPNHESKSYTPRATRPAPPTESLQSITGMDQPQVILQATADLYLYDQASGLFMRQEKSVQVKVAEAGRFLYWMVVDGSSAPWLSQAVDSRMNMNFSLENLSAVWNYFDSDRRVFSWLLRFSDRNAYMQFQEHFSHLLWETLNEEAWGKASSIDKQYVEQAYEQDVSMTAADPQDQDAHSAPTRSLLSPRHTAALSSDEESADEVEAELDPMDEDDDLFEDSQADQPLVPIQPVDDGEKNSQLAVGYKFDRSFVVRGDKIGVFKHTDDNQLEFATSINQISTPGGVNFAPSRAMLHEQDSTMVLMDPKNQHSLYRMDLEYGKVVEEWKVHEDVPVRNILPNTKTAQMTADKTLIGTSRNGIFRIDPRLDGSKLVDSQFKLYTSKNDFSAAATDEHGRLAVASNKGDLRLFDKIGKNAKTALPALGDPILGVDVSADGRWVVATCRTYLLLIDTLINEGRYTGSLGFDRAFPADSRPLPRRLQLRPHHVAYMESEVHFTPAHFNVGTEGETSIVTSTGNYVVSWSFSAVKKGNPYAYVLKRYQGTVVRDEYTYGSDQSIVVAFENDVQLAHRAQLHKPTRASLAPNSEVHTTPTQRSQRRITRA</sequence>
<organism evidence="5 6">
    <name type="scientific">Malassezia psittaci</name>
    <dbReference type="NCBI Taxonomy" id="1821823"/>
    <lineage>
        <taxon>Eukaryota</taxon>
        <taxon>Fungi</taxon>
        <taxon>Dikarya</taxon>
        <taxon>Basidiomycota</taxon>
        <taxon>Ustilaginomycotina</taxon>
        <taxon>Malasseziomycetes</taxon>
        <taxon>Malasseziales</taxon>
        <taxon>Malasseziaceae</taxon>
        <taxon>Malassezia</taxon>
    </lineage>
</organism>
<dbReference type="Pfam" id="PF17747">
    <property type="entry name" value="VID27_PH"/>
    <property type="match status" value="1"/>
</dbReference>
<evidence type="ECO:0000313" key="6">
    <source>
        <dbReference type="Proteomes" id="UP001214628"/>
    </source>
</evidence>
<feature type="region of interest" description="Disordered" evidence="1">
    <location>
        <begin position="374"/>
        <end position="417"/>
    </location>
</feature>
<dbReference type="GO" id="GO:0005737">
    <property type="term" value="C:cytoplasm"/>
    <property type="evidence" value="ECO:0007669"/>
    <property type="project" value="TreeGrafter"/>
</dbReference>
<dbReference type="GO" id="GO:0005634">
    <property type="term" value="C:nucleus"/>
    <property type="evidence" value="ECO:0007669"/>
    <property type="project" value="TreeGrafter"/>
</dbReference>
<dbReference type="Pfam" id="PF08553">
    <property type="entry name" value="VID27"/>
    <property type="match status" value="1"/>
</dbReference>
<dbReference type="InterPro" id="IPR040979">
    <property type="entry name" value="Vid27_N"/>
</dbReference>
<dbReference type="PANTHER" id="PTHR31913">
    <property type="entry name" value="VACUOLAR IMPORT AND DEGRADATION PROTEIN 27"/>
    <property type="match status" value="1"/>
</dbReference>
<dbReference type="GO" id="GO:0032259">
    <property type="term" value="P:methylation"/>
    <property type="evidence" value="ECO:0007669"/>
    <property type="project" value="UniProtKB-KW"/>
</dbReference>
<evidence type="ECO:0000259" key="2">
    <source>
        <dbReference type="Pfam" id="PF08553"/>
    </source>
</evidence>
<dbReference type="EMBL" id="CP118377">
    <property type="protein sequence ID" value="WFD43817.1"/>
    <property type="molecule type" value="Genomic_DNA"/>
</dbReference>
<feature type="domain" description="Vacuolar import/degradation Vid27 C-terminal" evidence="2">
    <location>
        <begin position="447"/>
        <end position="795"/>
    </location>
</feature>
<dbReference type="AlphaFoldDB" id="A0AAF0FAQ3"/>
<feature type="domain" description="Vid27 PH-like" evidence="3">
    <location>
        <begin position="244"/>
        <end position="350"/>
    </location>
</feature>
<reference evidence="5" key="1">
    <citation type="submission" date="2023-02" db="EMBL/GenBank/DDBJ databases">
        <title>Mating type loci evolution in Malassezia.</title>
        <authorList>
            <person name="Coelho M.A."/>
        </authorList>
    </citation>
    <scope>NUCLEOTIDE SEQUENCE</scope>
    <source>
        <strain evidence="5">CBS 14136</strain>
    </source>
</reference>
<dbReference type="InterPro" id="IPR040768">
    <property type="entry name" value="Vid27_PH"/>
</dbReference>
<keyword evidence="6" id="KW-1185">Reference proteome</keyword>
<name>A0AAF0FAQ3_9BASI</name>
<feature type="region of interest" description="Disordered" evidence="1">
    <location>
        <begin position="167"/>
        <end position="237"/>
    </location>
</feature>
<keyword evidence="5" id="KW-0808">Transferase</keyword>
<dbReference type="GO" id="GO:0052905">
    <property type="term" value="F:tRNA (guanosine(9)-N1)-methyltransferase activity"/>
    <property type="evidence" value="ECO:0007669"/>
    <property type="project" value="UniProtKB-EC"/>
</dbReference>
<evidence type="ECO:0000313" key="5">
    <source>
        <dbReference type="EMBL" id="WFD43817.1"/>
    </source>
</evidence>
<feature type="compositionally biased region" description="Acidic residues" evidence="1">
    <location>
        <begin position="406"/>
        <end position="417"/>
    </location>
</feature>
<protein>
    <submittedName>
        <fullName evidence="5">tRNA (Guanine(9)-N(1))-methyltransferase</fullName>
        <ecNumber evidence="5">2.1.1.221</ecNumber>
    </submittedName>
</protein>
<dbReference type="Pfam" id="PF17748">
    <property type="entry name" value="VID27_N"/>
    <property type="match status" value="1"/>
</dbReference>
<dbReference type="InterPro" id="IPR013863">
    <property type="entry name" value="VID27_C"/>
</dbReference>